<accession>A0A7J0ELG4</accession>
<proteinExistence type="predicted"/>
<keyword evidence="2" id="KW-1185">Reference proteome</keyword>
<evidence type="ECO:0000313" key="2">
    <source>
        <dbReference type="Proteomes" id="UP000585474"/>
    </source>
</evidence>
<protein>
    <submittedName>
        <fullName evidence="1">Uncharacterized protein</fullName>
    </submittedName>
</protein>
<dbReference type="AlphaFoldDB" id="A0A7J0ELG4"/>
<evidence type="ECO:0000313" key="1">
    <source>
        <dbReference type="EMBL" id="GFY87304.1"/>
    </source>
</evidence>
<gene>
    <name evidence="1" type="ORF">Acr_05g0009430</name>
</gene>
<dbReference type="EMBL" id="BJWL01000005">
    <property type="protein sequence ID" value="GFY87304.1"/>
    <property type="molecule type" value="Genomic_DNA"/>
</dbReference>
<sequence length="137" mass="14646">MFNLIIEATLDNSSCAFLPLGHLITEFWAIHLIALEPHETHLPAGKPISKITLRMSNAHLAVASPPPHLVPHVVELDPLKEMVPPSAATDIPSTSTAPSPIAPAAFDPKITDAIAALFAHIDVIHKDLIESSGLVHE</sequence>
<reference evidence="1 2" key="1">
    <citation type="submission" date="2019-07" db="EMBL/GenBank/DDBJ databases">
        <title>De Novo Assembly of kiwifruit Actinidia rufa.</title>
        <authorList>
            <person name="Sugita-Konishi S."/>
            <person name="Sato K."/>
            <person name="Mori E."/>
            <person name="Abe Y."/>
            <person name="Kisaki G."/>
            <person name="Hamano K."/>
            <person name="Suezawa K."/>
            <person name="Otani M."/>
            <person name="Fukuda T."/>
            <person name="Manabe T."/>
            <person name="Gomi K."/>
            <person name="Tabuchi M."/>
            <person name="Akimitsu K."/>
            <person name="Kataoka I."/>
        </authorList>
    </citation>
    <scope>NUCLEOTIDE SEQUENCE [LARGE SCALE GENOMIC DNA]</scope>
    <source>
        <strain evidence="2">cv. Fuchu</strain>
    </source>
</reference>
<comment type="caution">
    <text evidence="1">The sequence shown here is derived from an EMBL/GenBank/DDBJ whole genome shotgun (WGS) entry which is preliminary data.</text>
</comment>
<organism evidence="1 2">
    <name type="scientific">Actinidia rufa</name>
    <dbReference type="NCBI Taxonomy" id="165716"/>
    <lineage>
        <taxon>Eukaryota</taxon>
        <taxon>Viridiplantae</taxon>
        <taxon>Streptophyta</taxon>
        <taxon>Embryophyta</taxon>
        <taxon>Tracheophyta</taxon>
        <taxon>Spermatophyta</taxon>
        <taxon>Magnoliopsida</taxon>
        <taxon>eudicotyledons</taxon>
        <taxon>Gunneridae</taxon>
        <taxon>Pentapetalae</taxon>
        <taxon>asterids</taxon>
        <taxon>Ericales</taxon>
        <taxon>Actinidiaceae</taxon>
        <taxon>Actinidia</taxon>
    </lineage>
</organism>
<dbReference type="Proteomes" id="UP000585474">
    <property type="component" value="Unassembled WGS sequence"/>
</dbReference>
<name>A0A7J0ELG4_9ERIC</name>